<dbReference type="OrthoDB" id="1601at2759"/>
<dbReference type="EMBL" id="CANHGI010000001">
    <property type="protein sequence ID" value="CAI5439600.1"/>
    <property type="molecule type" value="Genomic_DNA"/>
</dbReference>
<dbReference type="GO" id="GO:0019933">
    <property type="term" value="P:cAMP-mediated signaling"/>
    <property type="evidence" value="ECO:0007669"/>
    <property type="project" value="TreeGrafter"/>
</dbReference>
<dbReference type="Gene3D" id="1.25.40.330">
    <property type="entry name" value="Adenylate cyclase-associated CAP, N-terminal domain"/>
    <property type="match status" value="1"/>
</dbReference>
<dbReference type="InterPro" id="IPR017901">
    <property type="entry name" value="C-CAP_CF_C-like"/>
</dbReference>
<protein>
    <recommendedName>
        <fullName evidence="2">C-CAP/cofactor C-like domain-containing protein</fullName>
    </recommendedName>
</protein>
<keyword evidence="4" id="KW-1185">Reference proteome</keyword>
<proteinExistence type="inferred from homology"/>
<reference evidence="3" key="1">
    <citation type="submission" date="2022-11" db="EMBL/GenBank/DDBJ databases">
        <authorList>
            <person name="Kikuchi T."/>
        </authorList>
    </citation>
    <scope>NUCLEOTIDE SEQUENCE</scope>
    <source>
        <strain evidence="3">PS1010</strain>
    </source>
</reference>
<dbReference type="AlphaFoldDB" id="A0A9P1IA88"/>
<dbReference type="GO" id="GO:0003779">
    <property type="term" value="F:actin binding"/>
    <property type="evidence" value="ECO:0007669"/>
    <property type="project" value="InterPro"/>
</dbReference>
<dbReference type="InterPro" id="IPR036222">
    <property type="entry name" value="CAP_N_sf"/>
</dbReference>
<dbReference type="InterPro" id="IPR053950">
    <property type="entry name" value="CAP_N"/>
</dbReference>
<dbReference type="Pfam" id="PF21938">
    <property type="entry name" value="CAP_N"/>
    <property type="match status" value="1"/>
</dbReference>
<dbReference type="PANTHER" id="PTHR10652:SF19">
    <property type="entry name" value="C-CAP_COFACTOR C-LIKE DOMAIN-CONTAINING PROTEIN"/>
    <property type="match status" value="1"/>
</dbReference>
<dbReference type="InterPro" id="IPR013912">
    <property type="entry name" value="Adenylate_cyclase-assoc_CAP_C"/>
</dbReference>
<dbReference type="PROSITE" id="PS51329">
    <property type="entry name" value="C_CAP_COFACTOR_C"/>
    <property type="match status" value="1"/>
</dbReference>
<feature type="domain" description="C-CAP/cofactor C-like" evidence="2">
    <location>
        <begin position="293"/>
        <end position="438"/>
    </location>
</feature>
<dbReference type="InterPro" id="IPR001837">
    <property type="entry name" value="Adenylate_cyclase-assoc_CAP"/>
</dbReference>
<dbReference type="GO" id="GO:0008179">
    <property type="term" value="F:adenylate cyclase binding"/>
    <property type="evidence" value="ECO:0007669"/>
    <property type="project" value="TreeGrafter"/>
</dbReference>
<dbReference type="SUPFAM" id="SSF69340">
    <property type="entry name" value="C-terminal domain of adenylylcyclase associated protein"/>
    <property type="match status" value="1"/>
</dbReference>
<evidence type="ECO:0000313" key="4">
    <source>
        <dbReference type="Proteomes" id="UP001152747"/>
    </source>
</evidence>
<dbReference type="Proteomes" id="UP001152747">
    <property type="component" value="Unassembled WGS sequence"/>
</dbReference>
<dbReference type="SMART" id="SM00673">
    <property type="entry name" value="CARP"/>
    <property type="match status" value="2"/>
</dbReference>
<comment type="similarity">
    <text evidence="1">Belongs to the CAP family.</text>
</comment>
<dbReference type="SUPFAM" id="SSF101278">
    <property type="entry name" value="N-terminal domain of adenylylcyclase associated protein, CAP"/>
    <property type="match status" value="1"/>
</dbReference>
<evidence type="ECO:0000256" key="1">
    <source>
        <dbReference type="ARBA" id="ARBA00007659"/>
    </source>
</evidence>
<dbReference type="GO" id="GO:0000902">
    <property type="term" value="P:cell morphogenesis"/>
    <property type="evidence" value="ECO:0007669"/>
    <property type="project" value="TreeGrafter"/>
</dbReference>
<evidence type="ECO:0000259" key="2">
    <source>
        <dbReference type="PROSITE" id="PS51329"/>
    </source>
</evidence>
<dbReference type="GO" id="GO:0007015">
    <property type="term" value="P:actin filament organization"/>
    <property type="evidence" value="ECO:0007669"/>
    <property type="project" value="TreeGrafter"/>
</dbReference>
<evidence type="ECO:0000313" key="3">
    <source>
        <dbReference type="EMBL" id="CAI5439600.1"/>
    </source>
</evidence>
<organism evidence="3 4">
    <name type="scientific">Caenorhabditis angaria</name>
    <dbReference type="NCBI Taxonomy" id="860376"/>
    <lineage>
        <taxon>Eukaryota</taxon>
        <taxon>Metazoa</taxon>
        <taxon>Ecdysozoa</taxon>
        <taxon>Nematoda</taxon>
        <taxon>Chromadorea</taxon>
        <taxon>Rhabditida</taxon>
        <taxon>Rhabditina</taxon>
        <taxon>Rhabditomorpha</taxon>
        <taxon>Rhabditoidea</taxon>
        <taxon>Rhabditidae</taxon>
        <taxon>Peloderinae</taxon>
        <taxon>Caenorhabditis</taxon>
    </lineage>
</organism>
<dbReference type="GO" id="GO:0005737">
    <property type="term" value="C:cytoplasm"/>
    <property type="evidence" value="ECO:0007669"/>
    <property type="project" value="TreeGrafter"/>
</dbReference>
<comment type="caution">
    <text evidence="3">The sequence shown here is derived from an EMBL/GenBank/DDBJ whole genome shotgun (WGS) entry which is preliminary data.</text>
</comment>
<dbReference type="PANTHER" id="PTHR10652">
    <property type="entry name" value="ADENYLYL CYCLASE-ASSOCIATED PROTEIN"/>
    <property type="match status" value="1"/>
</dbReference>
<dbReference type="Pfam" id="PF08603">
    <property type="entry name" value="CAP_C"/>
    <property type="match status" value="1"/>
</dbReference>
<dbReference type="FunFam" id="1.25.40.330:FF:000001">
    <property type="entry name" value="Adenylyl cyclase-associated protein"/>
    <property type="match status" value="1"/>
</dbReference>
<dbReference type="Gene3D" id="2.160.20.70">
    <property type="match status" value="1"/>
</dbReference>
<dbReference type="InterPro" id="IPR006599">
    <property type="entry name" value="CARP_motif"/>
</dbReference>
<dbReference type="InterPro" id="IPR016098">
    <property type="entry name" value="CAP/MinC_C"/>
</dbReference>
<accession>A0A9P1IA88</accession>
<sequence>MSNLSDLKLQLEETVSRLNKIVVNLDNVIDSQKTTTKIEENSSSSAAKPPQILQEFDNSIISAIQTWMMKSERIGDVVFEEAKMVERIMEKLRNYLEQAISMEKPEEPTELNELLKPIFTLILEINQYKLAKKTSPFYNHLEAVEAAITGIQWITATSAPAPFIQDMIEVSQFYLDKILVQNKNAENQMHVEWVNAWKKVWEEMVKYVKKWHTTGLKWNSCPKNVQEEVSKSSLPPPPPPLDYESLEKLMKKGEKIVKIDNKIALFEQINKGDEIRAKLRKVVWFLKNIKKNTKEVAENAKIYMKNDKQWNIDYLKNEPNSSITIKDKSHTVYLYKCEDSTITIKGKANAITLDGCTKTAIIFDGLVSQCEVINSKSCQIQTLGELPTISIQKTDGCQVFLSKSALKCQVVSSKSTEMNVVAQLNENDDEYVEMAIPEQFVTQISGKKLVTIPSEIV</sequence>
<gene>
    <name evidence="3" type="ORF">CAMP_LOCUS2237</name>
</gene>
<dbReference type="InterPro" id="IPR036223">
    <property type="entry name" value="CAP_C_sf"/>
</dbReference>
<name>A0A9P1IA88_9PELO</name>